<gene>
    <name evidence="9" type="ORF">BDZ94DRAFT_1286327</name>
</gene>
<evidence type="ECO:0000256" key="2">
    <source>
        <dbReference type="ARBA" id="ARBA00022723"/>
    </source>
</evidence>
<evidence type="ECO:0000256" key="4">
    <source>
        <dbReference type="ARBA" id="ARBA00023004"/>
    </source>
</evidence>
<evidence type="ECO:0000256" key="7">
    <source>
        <dbReference type="ARBA" id="ARBA00045681"/>
    </source>
</evidence>
<dbReference type="Proteomes" id="UP000807353">
    <property type="component" value="Unassembled WGS sequence"/>
</dbReference>
<evidence type="ECO:0000256" key="5">
    <source>
        <dbReference type="ARBA" id="ARBA00023014"/>
    </source>
</evidence>
<evidence type="ECO:0000256" key="6">
    <source>
        <dbReference type="ARBA" id="ARBA00023128"/>
    </source>
</evidence>
<dbReference type="InterPro" id="IPR015324">
    <property type="entry name" value="Ribosomal_Rsm22-like"/>
</dbReference>
<evidence type="ECO:0000256" key="3">
    <source>
        <dbReference type="ARBA" id="ARBA00022946"/>
    </source>
</evidence>
<comment type="subcellular location">
    <subcellularLocation>
        <location evidence="1">Mitochondrion</location>
    </subcellularLocation>
</comment>
<evidence type="ECO:0000256" key="1">
    <source>
        <dbReference type="ARBA" id="ARBA00004173"/>
    </source>
</evidence>
<feature type="compositionally biased region" description="Basic and acidic residues" evidence="8">
    <location>
        <begin position="601"/>
        <end position="610"/>
    </location>
</feature>
<keyword evidence="6" id="KW-0496">Mitochondrion</keyword>
<reference evidence="9" key="1">
    <citation type="submission" date="2020-11" db="EMBL/GenBank/DDBJ databases">
        <authorList>
            <consortium name="DOE Joint Genome Institute"/>
            <person name="Ahrendt S."/>
            <person name="Riley R."/>
            <person name="Andreopoulos W."/>
            <person name="Labutti K."/>
            <person name="Pangilinan J."/>
            <person name="Ruiz-Duenas F.J."/>
            <person name="Barrasa J.M."/>
            <person name="Sanchez-Garcia M."/>
            <person name="Camarero S."/>
            <person name="Miyauchi S."/>
            <person name="Serrano A."/>
            <person name="Linde D."/>
            <person name="Babiker R."/>
            <person name="Drula E."/>
            <person name="Ayuso-Fernandez I."/>
            <person name="Pacheco R."/>
            <person name="Padilla G."/>
            <person name="Ferreira P."/>
            <person name="Barriuso J."/>
            <person name="Kellner H."/>
            <person name="Castanera R."/>
            <person name="Alfaro M."/>
            <person name="Ramirez L."/>
            <person name="Pisabarro A.G."/>
            <person name="Kuo A."/>
            <person name="Tritt A."/>
            <person name="Lipzen A."/>
            <person name="He G."/>
            <person name="Yan M."/>
            <person name="Ng V."/>
            <person name="Cullen D."/>
            <person name="Martin F."/>
            <person name="Rosso M.-N."/>
            <person name="Henrissat B."/>
            <person name="Hibbett D."/>
            <person name="Martinez A.T."/>
            <person name="Grigoriev I.V."/>
        </authorList>
    </citation>
    <scope>NUCLEOTIDE SEQUENCE</scope>
    <source>
        <strain evidence="9">CBS 247.69</strain>
    </source>
</reference>
<dbReference type="GO" id="GO:0006412">
    <property type="term" value="P:translation"/>
    <property type="evidence" value="ECO:0007669"/>
    <property type="project" value="InterPro"/>
</dbReference>
<sequence length="610" mass="68667">MFLVARSTGGLRLSLYWRCRRAPSFSSSSVTSTSHPNQPLHLDPSLKALLKDVDISLIQSRVRSPPQRKELEAFPIENQAGEISLVDEIDHDEYSQRKSPAAHFGSQQIGAVVIPTQLQNSINAMIADSDRAQLHSDAKRLFYDRGAVDGSENEWETQYDSKYRTWRQKSRHAERDGTAFASIALPAHYSAIVSVFNHIKQRLGPSWEIEKIIDWGAGTGSGLWASLYSFQKPAILENESSPQDRKIANSTITTYLGIDKREGLTSIGKRLFRDLDLGKLSLSWQKSFKDDDKLQRSDGYDALALSAFMLTTLPTAQARKALVKEMWESGAHTMILVDHNTTSGFEAIAQAREYLLDIGRKETADTEADDLATRGSHVVAPCPHDGTCPLFHPGSSRLVCGFKQRIQRPSFVRLTKHSNVGHEDIEYSYIVVRRGPRPISSNTAIGRIGEVGKRALDKEASLRAPIRELVVHDELDSFPIVERLDLVSEKYIESETDRIAPQTPAELENALRLEAYSWPRLVFPPLKKNGHVILDSCTAEGKIMRLTIPRSQGKQAYYDARKSSWGDIFPHPPKNPPQERYQPVRAKREGDIKDKKKTSRRDRIQHLEAE</sequence>
<keyword evidence="10" id="KW-1185">Reference proteome</keyword>
<dbReference type="PANTHER" id="PTHR13184">
    <property type="entry name" value="37S RIBOSOMAL PROTEIN S22"/>
    <property type="match status" value="1"/>
</dbReference>
<dbReference type="PANTHER" id="PTHR13184:SF5">
    <property type="entry name" value="METHYLTRANSFERASE-LIKE PROTEIN 17, MITOCHONDRIAL"/>
    <property type="match status" value="1"/>
</dbReference>
<protein>
    <submittedName>
        <fullName evidence="9">Mitochondrial small ribosomal subunit Rsm22-domain-containing protein</fullName>
    </submittedName>
</protein>
<keyword evidence="5" id="KW-0411">Iron-sulfur</keyword>
<dbReference type="GO" id="GO:0046872">
    <property type="term" value="F:metal ion binding"/>
    <property type="evidence" value="ECO:0007669"/>
    <property type="project" value="UniProtKB-KW"/>
</dbReference>
<dbReference type="Pfam" id="PF09243">
    <property type="entry name" value="Rsm22"/>
    <property type="match status" value="2"/>
</dbReference>
<dbReference type="GO" id="GO:0003735">
    <property type="term" value="F:structural constituent of ribosome"/>
    <property type="evidence" value="ECO:0007669"/>
    <property type="project" value="TreeGrafter"/>
</dbReference>
<dbReference type="AlphaFoldDB" id="A0A9P6CPZ7"/>
<evidence type="ECO:0000313" key="10">
    <source>
        <dbReference type="Proteomes" id="UP000807353"/>
    </source>
</evidence>
<name>A0A9P6CPZ7_9AGAR</name>
<dbReference type="OrthoDB" id="421327at2759"/>
<dbReference type="EMBL" id="MU150229">
    <property type="protein sequence ID" value="KAF9469720.1"/>
    <property type="molecule type" value="Genomic_DNA"/>
</dbReference>
<evidence type="ECO:0000256" key="8">
    <source>
        <dbReference type="SAM" id="MobiDB-lite"/>
    </source>
</evidence>
<dbReference type="GO" id="GO:0051536">
    <property type="term" value="F:iron-sulfur cluster binding"/>
    <property type="evidence" value="ECO:0007669"/>
    <property type="project" value="UniProtKB-KW"/>
</dbReference>
<comment type="caution">
    <text evidence="9">The sequence shown here is derived from an EMBL/GenBank/DDBJ whole genome shotgun (WGS) entry which is preliminary data.</text>
</comment>
<organism evidence="9 10">
    <name type="scientific">Collybia nuda</name>
    <dbReference type="NCBI Taxonomy" id="64659"/>
    <lineage>
        <taxon>Eukaryota</taxon>
        <taxon>Fungi</taxon>
        <taxon>Dikarya</taxon>
        <taxon>Basidiomycota</taxon>
        <taxon>Agaricomycotina</taxon>
        <taxon>Agaricomycetes</taxon>
        <taxon>Agaricomycetidae</taxon>
        <taxon>Agaricales</taxon>
        <taxon>Tricholomatineae</taxon>
        <taxon>Clitocybaceae</taxon>
        <taxon>Collybia</taxon>
    </lineage>
</organism>
<keyword evidence="3" id="KW-0809">Transit peptide</keyword>
<dbReference type="GO" id="GO:0005763">
    <property type="term" value="C:mitochondrial small ribosomal subunit"/>
    <property type="evidence" value="ECO:0007669"/>
    <property type="project" value="TreeGrafter"/>
</dbReference>
<proteinExistence type="predicted"/>
<dbReference type="InterPro" id="IPR052571">
    <property type="entry name" value="Mt_RNA_Methyltransferase"/>
</dbReference>
<keyword evidence="2" id="KW-0479">Metal-binding</keyword>
<dbReference type="GO" id="GO:0008168">
    <property type="term" value="F:methyltransferase activity"/>
    <property type="evidence" value="ECO:0007669"/>
    <property type="project" value="InterPro"/>
</dbReference>
<comment type="function">
    <text evidence="7">Mitochondrial ribosome (mitoribosome) assembly factor. Binds at the interface of the head and body domains of the mitochondrial small ribosomal subunit (mt-SSU), occluding the mRNA channel and preventing compaction of the head domain towards the body. Probable inactive methyltransferase: retains the characteristic folding and ability to bind S-adenosyl-L-methionine, but it probably lost its methyltransferase activity.</text>
</comment>
<evidence type="ECO:0000313" key="9">
    <source>
        <dbReference type="EMBL" id="KAF9469720.1"/>
    </source>
</evidence>
<accession>A0A9P6CPZ7</accession>
<feature type="region of interest" description="Disordered" evidence="8">
    <location>
        <begin position="565"/>
        <end position="610"/>
    </location>
</feature>
<keyword evidence="4" id="KW-0408">Iron</keyword>